<evidence type="ECO:0000313" key="2">
    <source>
        <dbReference type="Proteomes" id="UP000324222"/>
    </source>
</evidence>
<comment type="caution">
    <text evidence="1">The sequence shown here is derived from an EMBL/GenBank/DDBJ whole genome shotgun (WGS) entry which is preliminary data.</text>
</comment>
<accession>A0A5B7IFT9</accession>
<dbReference type="Proteomes" id="UP000324222">
    <property type="component" value="Unassembled WGS sequence"/>
</dbReference>
<evidence type="ECO:0000313" key="1">
    <source>
        <dbReference type="EMBL" id="MPC80846.1"/>
    </source>
</evidence>
<proteinExistence type="predicted"/>
<protein>
    <submittedName>
        <fullName evidence="1">Uncharacterized protein</fullName>
    </submittedName>
</protein>
<dbReference type="AlphaFoldDB" id="A0A5B7IFT9"/>
<sequence>MESGDERVCSLVVCVGVFNNHNCSTRNTKLEEINQYHSIKEGTHCLVSVCLRRTTGIHKRVHSNALCHRRINLIKIVVVHSTFSEHLLPFACEVRCCPRGDPNTASRQAAYKDDPCIC</sequence>
<keyword evidence="2" id="KW-1185">Reference proteome</keyword>
<dbReference type="EMBL" id="VSRR010055163">
    <property type="protein sequence ID" value="MPC80846.1"/>
    <property type="molecule type" value="Genomic_DNA"/>
</dbReference>
<name>A0A5B7IFT9_PORTR</name>
<reference evidence="1 2" key="1">
    <citation type="submission" date="2019-05" db="EMBL/GenBank/DDBJ databases">
        <title>Another draft genome of Portunus trituberculatus and its Hox gene families provides insights of decapod evolution.</title>
        <authorList>
            <person name="Jeong J.-H."/>
            <person name="Song I."/>
            <person name="Kim S."/>
            <person name="Choi T."/>
            <person name="Kim D."/>
            <person name="Ryu S."/>
            <person name="Kim W."/>
        </authorList>
    </citation>
    <scope>NUCLEOTIDE SEQUENCE [LARGE SCALE GENOMIC DNA]</scope>
    <source>
        <tissue evidence="1">Muscle</tissue>
    </source>
</reference>
<gene>
    <name evidence="1" type="ORF">E2C01_075439</name>
</gene>
<organism evidence="1 2">
    <name type="scientific">Portunus trituberculatus</name>
    <name type="common">Swimming crab</name>
    <name type="synonym">Neptunus trituberculatus</name>
    <dbReference type="NCBI Taxonomy" id="210409"/>
    <lineage>
        <taxon>Eukaryota</taxon>
        <taxon>Metazoa</taxon>
        <taxon>Ecdysozoa</taxon>
        <taxon>Arthropoda</taxon>
        <taxon>Crustacea</taxon>
        <taxon>Multicrustacea</taxon>
        <taxon>Malacostraca</taxon>
        <taxon>Eumalacostraca</taxon>
        <taxon>Eucarida</taxon>
        <taxon>Decapoda</taxon>
        <taxon>Pleocyemata</taxon>
        <taxon>Brachyura</taxon>
        <taxon>Eubrachyura</taxon>
        <taxon>Portunoidea</taxon>
        <taxon>Portunidae</taxon>
        <taxon>Portuninae</taxon>
        <taxon>Portunus</taxon>
    </lineage>
</organism>